<comment type="caution">
    <text evidence="1">The sequence shown here is derived from an EMBL/GenBank/DDBJ whole genome shotgun (WGS) entry which is preliminary data.</text>
</comment>
<dbReference type="Proteomes" id="UP000184029">
    <property type="component" value="Unassembled WGS sequence"/>
</dbReference>
<name>A0A8B4BWM7_HEYCO</name>
<reference evidence="1 2" key="1">
    <citation type="submission" date="2016-11" db="EMBL/GenBank/DDBJ databases">
        <authorList>
            <person name="Varghese N."/>
            <person name="Submissions S."/>
        </authorList>
    </citation>
    <scope>NUCLEOTIDE SEQUENCE [LARGE SCALE GENOMIC DNA]</scope>
    <source>
        <strain evidence="1 2">DSM 1</strain>
    </source>
</reference>
<protein>
    <submittedName>
        <fullName evidence="1">Uncharacterized protein</fullName>
    </submittedName>
</protein>
<dbReference type="AlphaFoldDB" id="A0A8B4BWM7"/>
<dbReference type="EMBL" id="FQUB01000070">
    <property type="protein sequence ID" value="SHF76821.1"/>
    <property type="molecule type" value="Genomic_DNA"/>
</dbReference>
<dbReference type="RefSeq" id="WP_234969612.1">
    <property type="nucleotide sequence ID" value="NZ_ALAS01000175.1"/>
</dbReference>
<gene>
    <name evidence="1" type="ORF">SAMN02745208_02643</name>
</gene>
<sequence>MDQEYTYLNGLAELGVGGAHPGGFKLTQDILSAEHIGKKQRCLMRAAAPAILLHTLRSSMGAK</sequence>
<proteinExistence type="predicted"/>
<evidence type="ECO:0000313" key="1">
    <source>
        <dbReference type="EMBL" id="SHF76821.1"/>
    </source>
</evidence>
<organism evidence="1 2">
    <name type="scientific">Heyndrickxia coagulans DSM 1 = ATCC 7050</name>
    <dbReference type="NCBI Taxonomy" id="1121088"/>
    <lineage>
        <taxon>Bacteria</taxon>
        <taxon>Bacillati</taxon>
        <taxon>Bacillota</taxon>
        <taxon>Bacilli</taxon>
        <taxon>Bacillales</taxon>
        <taxon>Bacillaceae</taxon>
        <taxon>Heyndrickxia</taxon>
    </lineage>
</organism>
<evidence type="ECO:0000313" key="2">
    <source>
        <dbReference type="Proteomes" id="UP000184029"/>
    </source>
</evidence>
<dbReference type="GeneID" id="71765373"/>
<accession>A0A8B4BWM7</accession>